<dbReference type="EMBL" id="BARS01038065">
    <property type="protein sequence ID" value="GAG18344.1"/>
    <property type="molecule type" value="Genomic_DNA"/>
</dbReference>
<protein>
    <recommendedName>
        <fullName evidence="2">SWIM-type domain-containing protein</fullName>
    </recommendedName>
</protein>
<feature type="region of interest" description="Disordered" evidence="1">
    <location>
        <begin position="145"/>
        <end position="164"/>
    </location>
</feature>
<proteinExistence type="predicted"/>
<organism evidence="3">
    <name type="scientific">marine sediment metagenome</name>
    <dbReference type="NCBI Taxonomy" id="412755"/>
    <lineage>
        <taxon>unclassified sequences</taxon>
        <taxon>metagenomes</taxon>
        <taxon>ecological metagenomes</taxon>
    </lineage>
</organism>
<dbReference type="InterPro" id="IPR007527">
    <property type="entry name" value="Znf_SWIM"/>
</dbReference>
<dbReference type="PROSITE" id="PS50966">
    <property type="entry name" value="ZF_SWIM"/>
    <property type="match status" value="1"/>
</dbReference>
<evidence type="ECO:0000259" key="2">
    <source>
        <dbReference type="PROSITE" id="PS50966"/>
    </source>
</evidence>
<gene>
    <name evidence="3" type="ORF">S01H1_58278</name>
</gene>
<evidence type="ECO:0000256" key="1">
    <source>
        <dbReference type="SAM" id="MobiDB-lite"/>
    </source>
</evidence>
<dbReference type="GO" id="GO:0008270">
    <property type="term" value="F:zinc ion binding"/>
    <property type="evidence" value="ECO:0007669"/>
    <property type="project" value="InterPro"/>
</dbReference>
<comment type="caution">
    <text evidence="3">The sequence shown here is derived from an EMBL/GenBank/DDBJ whole genome shotgun (WGS) entry which is preliminary data.</text>
</comment>
<feature type="non-terminal residue" evidence="3">
    <location>
        <position position="1"/>
    </location>
</feature>
<evidence type="ECO:0000313" key="3">
    <source>
        <dbReference type="EMBL" id="GAG18344.1"/>
    </source>
</evidence>
<feature type="domain" description="SWIM-type" evidence="2">
    <location>
        <begin position="60"/>
        <end position="135"/>
    </location>
</feature>
<reference evidence="3" key="1">
    <citation type="journal article" date="2014" name="Front. Microbiol.">
        <title>High frequency of phylogenetically diverse reductive dehalogenase-homologous genes in deep subseafloor sedimentary metagenomes.</title>
        <authorList>
            <person name="Kawai M."/>
            <person name="Futagami T."/>
            <person name="Toyoda A."/>
            <person name="Takaki Y."/>
            <person name="Nishi S."/>
            <person name="Hori S."/>
            <person name="Arai W."/>
            <person name="Tsubouchi T."/>
            <person name="Morono Y."/>
            <person name="Uchiyama I."/>
            <person name="Ito T."/>
            <person name="Fujiyama A."/>
            <person name="Inagaki F."/>
            <person name="Takami H."/>
        </authorList>
    </citation>
    <scope>NUCLEOTIDE SEQUENCE</scope>
    <source>
        <strain evidence="3">Expedition CK06-06</strain>
    </source>
</reference>
<sequence>ISIQGKKSGFRADWKVPETEYWDAPGVQEVIFVTFGSMEKMGTNRLSDGTSYTKPYRTTYRFPLDQTTGKPFLDALGTSVPCWVHCTCPAFRFYCERHATDDGSSDIIESNGGSYRVNTPNYLCKHLIATAKHAVTERRGIGMGVTADTQQPDPPRMKPKGRDPMRNMAKFDSIRSDSVNTTSKTSATTMDGLPQTWMGRLMYVLFNDRTGR</sequence>
<accession>X0VJ77</accession>
<name>X0VJ77_9ZZZZ</name>
<dbReference type="AlphaFoldDB" id="X0VJ77"/>